<evidence type="ECO:0000313" key="3">
    <source>
        <dbReference type="Proteomes" id="UP001276659"/>
    </source>
</evidence>
<reference evidence="2" key="1">
    <citation type="submission" date="2022-11" db="EMBL/GenBank/DDBJ databases">
        <title>Chromosomal genome sequence assembly and mating type (MAT) locus characterization of the leprose asexual lichenized fungus Lepraria neglecta (Nyl.) Erichsen.</title>
        <authorList>
            <person name="Allen J.L."/>
            <person name="Pfeffer B."/>
        </authorList>
    </citation>
    <scope>NUCLEOTIDE SEQUENCE</scope>
    <source>
        <strain evidence="2">Allen 5258</strain>
    </source>
</reference>
<feature type="domain" description="BTB" evidence="1">
    <location>
        <begin position="2646"/>
        <end position="2715"/>
    </location>
</feature>
<dbReference type="NCBIfam" id="NF047352">
    <property type="entry name" value="P_loop_sacsin"/>
    <property type="match status" value="1"/>
</dbReference>
<dbReference type="InterPro" id="IPR011333">
    <property type="entry name" value="SKP1/BTB/POZ_sf"/>
</dbReference>
<dbReference type="InterPro" id="IPR058210">
    <property type="entry name" value="SACS/Nov_dom"/>
</dbReference>
<dbReference type="PROSITE" id="PS50097">
    <property type="entry name" value="BTB"/>
    <property type="match status" value="1"/>
</dbReference>
<dbReference type="PANTHER" id="PTHR15600">
    <property type="entry name" value="SACSIN"/>
    <property type="match status" value="1"/>
</dbReference>
<comment type="caution">
    <text evidence="2">The sequence shown here is derived from an EMBL/GenBank/DDBJ whole genome shotgun (WGS) entry which is preliminary data.</text>
</comment>
<dbReference type="Proteomes" id="UP001276659">
    <property type="component" value="Unassembled WGS sequence"/>
</dbReference>
<dbReference type="Pfam" id="PF00651">
    <property type="entry name" value="BTB"/>
    <property type="match status" value="1"/>
</dbReference>
<dbReference type="Pfam" id="PF25794">
    <property type="entry name" value="SACS"/>
    <property type="match status" value="2"/>
</dbReference>
<keyword evidence="3" id="KW-1185">Reference proteome</keyword>
<dbReference type="EMBL" id="JASNWA010000008">
    <property type="protein sequence ID" value="KAK3171112.1"/>
    <property type="molecule type" value="Genomic_DNA"/>
</dbReference>
<dbReference type="SMART" id="SM00225">
    <property type="entry name" value="BTB"/>
    <property type="match status" value="1"/>
</dbReference>
<dbReference type="Gene3D" id="3.30.710.10">
    <property type="entry name" value="Potassium Channel Kv1.1, Chain A"/>
    <property type="match status" value="1"/>
</dbReference>
<organism evidence="2 3">
    <name type="scientific">Lepraria neglecta</name>
    <dbReference type="NCBI Taxonomy" id="209136"/>
    <lineage>
        <taxon>Eukaryota</taxon>
        <taxon>Fungi</taxon>
        <taxon>Dikarya</taxon>
        <taxon>Ascomycota</taxon>
        <taxon>Pezizomycotina</taxon>
        <taxon>Lecanoromycetes</taxon>
        <taxon>OSLEUM clade</taxon>
        <taxon>Lecanoromycetidae</taxon>
        <taxon>Lecanorales</taxon>
        <taxon>Lecanorineae</taxon>
        <taxon>Stereocaulaceae</taxon>
        <taxon>Lepraria</taxon>
    </lineage>
</organism>
<evidence type="ECO:0000313" key="2">
    <source>
        <dbReference type="EMBL" id="KAK3171112.1"/>
    </source>
</evidence>
<dbReference type="GO" id="GO:0030544">
    <property type="term" value="F:Hsp70 protein binding"/>
    <property type="evidence" value="ECO:0007669"/>
    <property type="project" value="TreeGrafter"/>
</dbReference>
<dbReference type="InterPro" id="IPR052972">
    <property type="entry name" value="Sacsin_chaperone_reg"/>
</dbReference>
<dbReference type="InterPro" id="IPR036890">
    <property type="entry name" value="HATPase_C_sf"/>
</dbReference>
<gene>
    <name evidence="2" type="ORF">OEA41_003196</name>
</gene>
<dbReference type="Gene3D" id="3.30.565.10">
    <property type="entry name" value="Histidine kinase-like ATPase, C-terminal domain"/>
    <property type="match status" value="1"/>
</dbReference>
<evidence type="ECO:0000259" key="1">
    <source>
        <dbReference type="PROSITE" id="PS50097"/>
    </source>
</evidence>
<dbReference type="PANTHER" id="PTHR15600:SF42">
    <property type="entry name" value="SACSIN"/>
    <property type="match status" value="1"/>
</dbReference>
<name>A0AAD9Z799_9LECA</name>
<proteinExistence type="predicted"/>
<accession>A0AAD9Z799</accession>
<dbReference type="InterPro" id="IPR000210">
    <property type="entry name" value="BTB/POZ_dom"/>
</dbReference>
<sequence>MAPPPAAKNFQQHQPITTGLRIICESYPSNTCLRELLQNADDAGATEIEYVLDTNTYTHSPLLHNDLAEYHGPALLARNNSVFTDEDFVSLSKVGDSRKRHDVATTGKFGQGFNSVYHWTDGPWVYSRCWLLFLDPHQRWSRDTQEPGGPAWDVIANSDCLEIENHLKTFEAFKIDRTQALDATIIRIPLRTQAQAKISEIVQREITAEDIKDDLEHFANEIREGGLLFLKHIRKVTIRIDNNVVLTAQILGTNKRDSETREQLPKDFVNLYGSSTIRATQDLFRIFEIAIEYTTKEEHTVYNYVVQHAMMASSGNEEMDKWARERKLFPWVAIAAPLIYSSVDYAFRGRLFSTLRLPILTHQPVHIHGLFSIAPDRARLSSSGQSPGYDDLATKWNQYLFTHCASTAWVKVLVHQSSNASGEDNYGLWPRADLSRTDVWSTLDDSVIDLVIKDNLPVWRTVNGGCVTFNQGYFSCTDHETEKYATALAQANFPVVYLAGPLFLRVKERAACLTRNISLLIPGVVRDFLRKEGTSSKSTDACAELLEYCLLDARKSDLGKKDGSAVFADLRGVAIWPTVSGPPTKFPNFQPLFLPRVQAEMQLFMNAQSLRTLDIDRLSPLVLSIILDNIANIASLIKFRTVSDLSIDWPSMYPLAVSSNRSNDFPRRLKGLDHLISSIWLWINARSKEEKLTKFQSSLHDQMLLPINNSRIRRLGTKEDVFPTLIVEKSDLLAEFLLSATSRNPEAAPPVLDTRLLTPEAVKLLCKKAKAAADLNMTCVDKLEGFLMWLAGSKKLLAAASLQEKDILLEHLERQVRNQSFSEQLTRNIARWMKRLPLFKKITSVAPFEQRLLTLCDLDQGGHLFEAPPGFPPMPDIPGISFYELSNPSEIYLIRQLQLLEERSTQDLLFKHLLPWMQDAQDPLMLPAKDALVSWIFDNSKNPTENWISSVMTWPIVPLAAHDGVRTYRCLGDLVDPSSRFASLYFAEEDVFPCPDFVKRHKGALAACGLGNGVDSLTPWMRAAYYSRCGADLHVLQDKVKRLLQVPIELEPSLPETVISEIRTSRWLPGVLATGELTLMPPSACRGADQSRLVNLVWGTLPYSVSKDWKKLLGWDQSVPKEVLFQQLDLCLKNLDYERVDSLLSNMESGYIPGLRSKPCILSSHGNYFPPDRVFLTGSRLTAHPLAPYLDEVDGGFAKKHANILVALDVKSEPSIEDIQYVQGALEVSNEGQLSEKDLRIAIATLEVATLMGYGPSNFSIPDRMSILRALPDIVYGDPNVNGGIADFNFTHARVSEDLINRLGVENSFVRATRLAIDFEDEDEDEYAPREKLSNIIKDTLGRYPIETTFNEFLANADDAGATKISWTIDECDTGPYESQSLLTSDLAAFQGPALMVYNDGIFSEKDFAGFKEIGQGGKIDDATTTGMFGRGVMSMYHFTDVPMIISGGFYVVLDPQQERLPRNRHWKRKIGVKIALKTARRVAEGQLLPFHGLYGYDKSQDHYNGTIFRFPFRESGRQTTLKDSLHHISPSTTRSLLEDYFHTARISLLFLTNVTHVEFCVRGQTDRKWCVSAHRSEDSEDEVFRQVTITNAKVDHKSMTDIWRVGITDIEQSPPSIVKIGKGSSKVTECGIAACLQRGVFESIPNNKAGDHKVALPHVWEEKSWKIDQKVFCNLPTSSESQLPVSFHASFAITGDRKTIAFEDKSELAVWNHWLLTKCLPGFYLDFLKDLSPRLGQEAFDFWPSRFLTATSATLSSMVAKAFWGQIMDPEHIAYELYPTMDQENSVLTQGANDLRRAKQRKTRKLHPVTSLTNAQFDFLPADVSEKLRPLFQALLVNLVHPPARISRALKDASSDLQIVQLNSDRLAEIFQNEANCVHLENFLSQIGREADKMETMATLLELLIPVPLGEDMTSLKILHGCRVLPRPSLDAPLGLLAWEPQPDSEWNLVATTEEQELFDFASGSMVNTGIFPRSAISIKTGTYSLGRNPITELIETPFNVRKLEIDDLGSLLARLDSPSAPGSSSEYRDGWMPMLWNFINTKFKGLMTKADSDDSTSFTIDSLLSKANLWDQPIYRYHDKKQWQYLTPREFGTEACIVGPKLKNQQDMCALIPGLKCLDSACFPSLLGEAEFDLSKPASFERFLRALQINTKKQNAVIKRSLNDALSAEVKETLRYLVLKYLKNRSTSELVSDKTVLQTLPIWPCFQRSNLSHIPKHVAAEDACFCKHSTLFMPWVKDLGNFVEPQIVNEDEILLLKLELPLMSAEKFWQHIKKDLPPQIVSASDVERFLILIKYLAKDEIELSGNVAPNGAGLLCKANSLYDHEAGIFKAAFWGEESSHFLHSDLRFLRHSWLSAGLRSPPPSAVVSKEDYLQCALAIDRQWTPSTSNDPFVQNAEVVSAYFQFDRSDFSIWPESYWNQISKVRMFQVKGNQDDQPVYRKTQMRQIAQEHTHCALKDAGRNAHLRVSWSQVKFLKYPPAAGVWEKFPGGGSPSIGTVYKHLQFLIGLCKEVSQHDLQEYLKDVQACYDRLQNDAASRNLPGISEAKIFFNMDTTQIDMIHKPDVEASLTTVKLLCLNSPVDPLPMRVTRKFLVPYERLLRVLGCKSIVQPPAAASVLLFTSTGYPMSEAMSKIKKLRDEGQLIDVTFKAEGTEKHAHKIFLVAVSDYCKAKFSGEWGRLSEPGGHVPVEGIRFSTLSTMVDFAYTGEFVEPQLKDPKDENEVADVLDELLDLLDGTDLWQLARLHDMVENFLLSTSIAPIYVRPDNVKEVKERAENGRALRLVKHCRDFIAANAWIDDTRLWKQ</sequence>
<dbReference type="SUPFAM" id="SSF55874">
    <property type="entry name" value="ATPase domain of HSP90 chaperone/DNA topoisomerase II/histidine kinase"/>
    <property type="match status" value="2"/>
</dbReference>
<dbReference type="SUPFAM" id="SSF54695">
    <property type="entry name" value="POZ domain"/>
    <property type="match status" value="1"/>
</dbReference>
<protein>
    <recommendedName>
        <fullName evidence="1">BTB domain-containing protein</fullName>
    </recommendedName>
</protein>